<evidence type="ECO:0000259" key="4">
    <source>
        <dbReference type="Pfam" id="PF00441"/>
    </source>
</evidence>
<dbReference type="PANTHER" id="PTHR43884:SF20">
    <property type="entry name" value="ACYL-COA DEHYDROGENASE FADE28"/>
    <property type="match status" value="1"/>
</dbReference>
<proteinExistence type="predicted"/>
<protein>
    <recommendedName>
        <fullName evidence="4">Acyl-CoA dehydrogenase/oxidase C-terminal domain-containing protein</fullName>
    </recommendedName>
</protein>
<evidence type="ECO:0000313" key="6">
    <source>
        <dbReference type="Proteomes" id="UP000517916"/>
    </source>
</evidence>
<keyword evidence="6" id="KW-1185">Reference proteome</keyword>
<keyword evidence="1" id="KW-0285">Flavoprotein</keyword>
<reference evidence="5 6" key="1">
    <citation type="submission" date="2020-08" db="EMBL/GenBank/DDBJ databases">
        <title>Genomic Encyclopedia of Archaeal and Bacterial Type Strains, Phase II (KMG-II): from individual species to whole genera.</title>
        <authorList>
            <person name="Goeker M."/>
        </authorList>
    </citation>
    <scope>NUCLEOTIDE SEQUENCE [LARGE SCALE GENOMIC DNA]</scope>
    <source>
        <strain evidence="5 6">DSM 43850</strain>
    </source>
</reference>
<comment type="caution">
    <text evidence="5">The sequence shown here is derived from an EMBL/GenBank/DDBJ whole genome shotgun (WGS) entry which is preliminary data.</text>
</comment>
<accession>A0ABR6BAU6</accession>
<evidence type="ECO:0000313" key="5">
    <source>
        <dbReference type="EMBL" id="MBA8923940.1"/>
    </source>
</evidence>
<dbReference type="EMBL" id="JACJID010000001">
    <property type="protein sequence ID" value="MBA8923940.1"/>
    <property type="molecule type" value="Genomic_DNA"/>
</dbReference>
<dbReference type="Pfam" id="PF00441">
    <property type="entry name" value="Acyl-CoA_dh_1"/>
    <property type="match status" value="1"/>
</dbReference>
<name>A0ABR6BAU6_9PSEU</name>
<sequence>MTPEQTQFAAVLHKALTESTEWSTLDELGLHEVTEPPDLVVLFLELGRFAVPGPIIESFAVLPSLLSGFTGKGSLAWPPHLPHAQQADQLFVVQNGLLHHGVACSEMSSVDRSRHLVTVRAADVIGPADARAFDLGVLACSAELLGLGQALLARTVDYALHRKQFGQPIGRFQAVKHQLADTHVGLELALPLVRNAAIDPTPQQVSAAKIAANRSAYRAARVALQVHGAIGYTAEYALSRWLTRVRALITLWGTDSYHRSRVMEALCP</sequence>
<dbReference type="RefSeq" id="WP_025358485.1">
    <property type="nucleotide sequence ID" value="NZ_BAAABQ010000065.1"/>
</dbReference>
<dbReference type="InterPro" id="IPR036250">
    <property type="entry name" value="AcylCo_DH-like_C"/>
</dbReference>
<feature type="domain" description="Acyl-CoA dehydrogenase/oxidase C-terminal" evidence="4">
    <location>
        <begin position="132"/>
        <end position="266"/>
    </location>
</feature>
<dbReference type="InterPro" id="IPR009075">
    <property type="entry name" value="AcylCo_DH/oxidase_C"/>
</dbReference>
<dbReference type="PANTHER" id="PTHR43884">
    <property type="entry name" value="ACYL-COA DEHYDROGENASE"/>
    <property type="match status" value="1"/>
</dbReference>
<evidence type="ECO:0000256" key="3">
    <source>
        <dbReference type="ARBA" id="ARBA00023002"/>
    </source>
</evidence>
<keyword evidence="3" id="KW-0560">Oxidoreductase</keyword>
<dbReference type="Gene3D" id="1.20.140.10">
    <property type="entry name" value="Butyryl-CoA Dehydrogenase, subunit A, domain 3"/>
    <property type="match status" value="1"/>
</dbReference>
<organism evidence="5 6">
    <name type="scientific">Kutzneria viridogrisea</name>
    <dbReference type="NCBI Taxonomy" id="47990"/>
    <lineage>
        <taxon>Bacteria</taxon>
        <taxon>Bacillati</taxon>
        <taxon>Actinomycetota</taxon>
        <taxon>Actinomycetes</taxon>
        <taxon>Pseudonocardiales</taxon>
        <taxon>Pseudonocardiaceae</taxon>
        <taxon>Kutzneria</taxon>
    </lineage>
</organism>
<evidence type="ECO:0000256" key="1">
    <source>
        <dbReference type="ARBA" id="ARBA00022630"/>
    </source>
</evidence>
<keyword evidence="2" id="KW-0274">FAD</keyword>
<dbReference type="SUPFAM" id="SSF47203">
    <property type="entry name" value="Acyl-CoA dehydrogenase C-terminal domain-like"/>
    <property type="match status" value="1"/>
</dbReference>
<dbReference type="Proteomes" id="UP000517916">
    <property type="component" value="Unassembled WGS sequence"/>
</dbReference>
<gene>
    <name evidence="5" type="ORF">BC739_001137</name>
</gene>
<evidence type="ECO:0000256" key="2">
    <source>
        <dbReference type="ARBA" id="ARBA00022827"/>
    </source>
</evidence>